<dbReference type="AlphaFoldDB" id="A0A8S1DUV6"/>
<accession>A0A8S1DUV6</accession>
<feature type="compositionally biased region" description="Polar residues" evidence="1">
    <location>
        <begin position="74"/>
        <end position="85"/>
    </location>
</feature>
<keyword evidence="3" id="KW-1185">Reference proteome</keyword>
<evidence type="ECO:0000313" key="3">
    <source>
        <dbReference type="Proteomes" id="UP000494165"/>
    </source>
</evidence>
<comment type="caution">
    <text evidence="2">The sequence shown here is derived from an EMBL/GenBank/DDBJ whole genome shotgun (WGS) entry which is preliminary data.</text>
</comment>
<reference evidence="2 3" key="1">
    <citation type="submission" date="2020-04" db="EMBL/GenBank/DDBJ databases">
        <authorList>
            <person name="Alioto T."/>
            <person name="Alioto T."/>
            <person name="Gomez Garrido J."/>
        </authorList>
    </citation>
    <scope>NUCLEOTIDE SEQUENCE [LARGE SCALE GENOMIC DNA]</scope>
</reference>
<proteinExistence type="predicted"/>
<organism evidence="2 3">
    <name type="scientific">Cloeon dipterum</name>
    <dbReference type="NCBI Taxonomy" id="197152"/>
    <lineage>
        <taxon>Eukaryota</taxon>
        <taxon>Metazoa</taxon>
        <taxon>Ecdysozoa</taxon>
        <taxon>Arthropoda</taxon>
        <taxon>Hexapoda</taxon>
        <taxon>Insecta</taxon>
        <taxon>Pterygota</taxon>
        <taxon>Palaeoptera</taxon>
        <taxon>Ephemeroptera</taxon>
        <taxon>Pisciforma</taxon>
        <taxon>Baetidae</taxon>
        <taxon>Cloeon</taxon>
    </lineage>
</organism>
<dbReference type="Proteomes" id="UP000494165">
    <property type="component" value="Unassembled WGS sequence"/>
</dbReference>
<dbReference type="EMBL" id="CADEPI010000252">
    <property type="protein sequence ID" value="CAB3381931.1"/>
    <property type="molecule type" value="Genomic_DNA"/>
</dbReference>
<sequence>MLTSSEYISGEHRTRIIRASLIRLVEFGAQQLGQWRSPCCVKTRNRRRCYADGCLKGCLYPRSRSEFARSAARPTTSGPIRQPESTDGHFVLGSG</sequence>
<evidence type="ECO:0000313" key="2">
    <source>
        <dbReference type="EMBL" id="CAB3381931.1"/>
    </source>
</evidence>
<feature type="region of interest" description="Disordered" evidence="1">
    <location>
        <begin position="70"/>
        <end position="95"/>
    </location>
</feature>
<name>A0A8S1DUV6_9INSE</name>
<protein>
    <submittedName>
        <fullName evidence="2">Uncharacterized protein</fullName>
    </submittedName>
</protein>
<gene>
    <name evidence="2" type="ORF">CLODIP_2_CD08720</name>
</gene>
<evidence type="ECO:0000256" key="1">
    <source>
        <dbReference type="SAM" id="MobiDB-lite"/>
    </source>
</evidence>